<evidence type="ECO:0000256" key="1">
    <source>
        <dbReference type="SAM" id="MobiDB-lite"/>
    </source>
</evidence>
<evidence type="ECO:0000313" key="3">
    <source>
        <dbReference type="Proteomes" id="UP000596742"/>
    </source>
</evidence>
<reference evidence="2" key="1">
    <citation type="submission" date="2018-11" db="EMBL/GenBank/DDBJ databases">
        <authorList>
            <person name="Alioto T."/>
            <person name="Alioto T."/>
        </authorList>
    </citation>
    <scope>NUCLEOTIDE SEQUENCE</scope>
</reference>
<proteinExistence type="predicted"/>
<name>A0A8B6FBQ3_MYTGA</name>
<evidence type="ECO:0000313" key="2">
    <source>
        <dbReference type="EMBL" id="VDI46469.1"/>
    </source>
</evidence>
<gene>
    <name evidence="2" type="ORF">MGAL_10B079309</name>
</gene>
<feature type="region of interest" description="Disordered" evidence="1">
    <location>
        <begin position="214"/>
        <end position="292"/>
    </location>
</feature>
<comment type="caution">
    <text evidence="2">The sequence shown here is derived from an EMBL/GenBank/DDBJ whole genome shotgun (WGS) entry which is preliminary data.</text>
</comment>
<dbReference type="AlphaFoldDB" id="A0A8B6FBQ3"/>
<feature type="compositionally biased region" description="Basic and acidic residues" evidence="1">
    <location>
        <begin position="221"/>
        <end position="254"/>
    </location>
</feature>
<accession>A0A8B6FBQ3</accession>
<sequence length="292" mass="33803">MDDIFKQKSNDIFSKKVIDVFENKSDNDVLAHKSGGIDVFETREDIFENPGFQATFFPGDKETEYHEPTVKDKPLQALDVLCHGKFRKNRCHAKVIQRTLELYMKGEDKNMKKKPTAVKPKRVTIKDDLEWGVGLSFAGKTYVPSKVNISSKNGLYEVQTYNPTIDPFEKKKTNTLSEPTDPFKQKTGYSPTRTTDDITKRKIEDYQGHKYDTFYDYGFPNDKDKEKRKQEPKEPKPKSEPKVDRKPKHVERAESPFPYNASKSVSRTFMLMTKGNRVRPEGTSFKTTDEFD</sequence>
<feature type="region of interest" description="Disordered" evidence="1">
    <location>
        <begin position="166"/>
        <end position="201"/>
    </location>
</feature>
<dbReference type="Proteomes" id="UP000596742">
    <property type="component" value="Unassembled WGS sequence"/>
</dbReference>
<keyword evidence="3" id="KW-1185">Reference proteome</keyword>
<dbReference type="EMBL" id="UYJE01006496">
    <property type="protein sequence ID" value="VDI46469.1"/>
    <property type="molecule type" value="Genomic_DNA"/>
</dbReference>
<organism evidence="2 3">
    <name type="scientific">Mytilus galloprovincialis</name>
    <name type="common">Mediterranean mussel</name>
    <dbReference type="NCBI Taxonomy" id="29158"/>
    <lineage>
        <taxon>Eukaryota</taxon>
        <taxon>Metazoa</taxon>
        <taxon>Spiralia</taxon>
        <taxon>Lophotrochozoa</taxon>
        <taxon>Mollusca</taxon>
        <taxon>Bivalvia</taxon>
        <taxon>Autobranchia</taxon>
        <taxon>Pteriomorphia</taxon>
        <taxon>Mytilida</taxon>
        <taxon>Mytiloidea</taxon>
        <taxon>Mytilidae</taxon>
        <taxon>Mytilinae</taxon>
        <taxon>Mytilus</taxon>
    </lineage>
</organism>
<protein>
    <submittedName>
        <fullName evidence="2">Uncharacterized protein</fullName>
    </submittedName>
</protein>